<dbReference type="Gene3D" id="3.90.470.20">
    <property type="entry name" value="4'-phosphopantetheinyl transferase domain"/>
    <property type="match status" value="1"/>
</dbReference>
<reference evidence="3 4" key="1">
    <citation type="submission" date="2020-09" db="EMBL/GenBank/DDBJ databases">
        <title>Genome sequences of type strains of Chitinophaga qingshengii and Chitinophaga varians.</title>
        <authorList>
            <person name="Kittiwongwattana C."/>
        </authorList>
    </citation>
    <scope>NUCLEOTIDE SEQUENCE [LARGE SCALE GENOMIC DNA]</scope>
    <source>
        <strain evidence="3 4">JCM 30026</strain>
    </source>
</reference>
<dbReference type="InterPro" id="IPR037143">
    <property type="entry name" value="4-PPantetheinyl_Trfase_dom_sf"/>
</dbReference>
<dbReference type="InterPro" id="IPR008278">
    <property type="entry name" value="4-PPantetheinyl_Trfase_dom"/>
</dbReference>
<name>A0ABR7TRX5_9BACT</name>
<feature type="domain" description="4'-phosphopantetheinyl transferase" evidence="2">
    <location>
        <begin position="2"/>
        <end position="89"/>
    </location>
</feature>
<keyword evidence="1 3" id="KW-0808">Transferase</keyword>
<keyword evidence="4" id="KW-1185">Reference proteome</keyword>
<protein>
    <submittedName>
        <fullName evidence="3">4-phosphopantetheinyl transferase family protein</fullName>
    </submittedName>
</protein>
<evidence type="ECO:0000256" key="1">
    <source>
        <dbReference type="ARBA" id="ARBA00022679"/>
    </source>
</evidence>
<dbReference type="GO" id="GO:0016740">
    <property type="term" value="F:transferase activity"/>
    <property type="evidence" value="ECO:0007669"/>
    <property type="project" value="UniProtKB-KW"/>
</dbReference>
<evidence type="ECO:0000259" key="2">
    <source>
        <dbReference type="Pfam" id="PF01648"/>
    </source>
</evidence>
<sequence>MIGNDVVDLSLAATESNWRRRGYLDKVFSPEEQQLIAEATDPDMMVWMLWSAKEAAYKMVHRATRRRTYAPQRYQVQLSGERKGLVQYDSQLFFFRTSVNDSLLHTVAVAGLQYWSKVVYGRQPEEVLLKDEQGIPFIRSGDRDWMASVSHHGIYQEIVSLKI</sequence>
<organism evidence="3 4">
    <name type="scientific">Chitinophaga qingshengii</name>
    <dbReference type="NCBI Taxonomy" id="1569794"/>
    <lineage>
        <taxon>Bacteria</taxon>
        <taxon>Pseudomonadati</taxon>
        <taxon>Bacteroidota</taxon>
        <taxon>Chitinophagia</taxon>
        <taxon>Chitinophagales</taxon>
        <taxon>Chitinophagaceae</taxon>
        <taxon>Chitinophaga</taxon>
    </lineage>
</organism>
<dbReference type="SUPFAM" id="SSF56214">
    <property type="entry name" value="4'-phosphopantetheinyl transferase"/>
    <property type="match status" value="1"/>
</dbReference>
<dbReference type="Proteomes" id="UP000659124">
    <property type="component" value="Unassembled WGS sequence"/>
</dbReference>
<evidence type="ECO:0000313" key="3">
    <source>
        <dbReference type="EMBL" id="MBC9932216.1"/>
    </source>
</evidence>
<dbReference type="EMBL" id="JACVFC010000002">
    <property type="protein sequence ID" value="MBC9932216.1"/>
    <property type="molecule type" value="Genomic_DNA"/>
</dbReference>
<gene>
    <name evidence="3" type="ORF">ICL07_17655</name>
</gene>
<evidence type="ECO:0000313" key="4">
    <source>
        <dbReference type="Proteomes" id="UP000659124"/>
    </source>
</evidence>
<accession>A0ABR7TRX5</accession>
<comment type="caution">
    <text evidence="3">The sequence shown here is derived from an EMBL/GenBank/DDBJ whole genome shotgun (WGS) entry which is preliminary data.</text>
</comment>
<dbReference type="RefSeq" id="WP_188089348.1">
    <property type="nucleotide sequence ID" value="NZ_JACVFC010000002.1"/>
</dbReference>
<proteinExistence type="predicted"/>
<dbReference type="Pfam" id="PF01648">
    <property type="entry name" value="ACPS"/>
    <property type="match status" value="1"/>
</dbReference>